<proteinExistence type="predicted"/>
<comment type="caution">
    <text evidence="1">The sequence shown here is derived from an EMBL/GenBank/DDBJ whole genome shotgun (WGS) entry which is preliminary data.</text>
</comment>
<protein>
    <submittedName>
        <fullName evidence="1">Uncharacterized protein</fullName>
    </submittedName>
</protein>
<feature type="non-terminal residue" evidence="1">
    <location>
        <position position="40"/>
    </location>
</feature>
<evidence type="ECO:0000313" key="2">
    <source>
        <dbReference type="Proteomes" id="UP001595867"/>
    </source>
</evidence>
<organism evidence="1 2">
    <name type="scientific">Actinoplanes subglobosus</name>
    <dbReference type="NCBI Taxonomy" id="1547892"/>
    <lineage>
        <taxon>Bacteria</taxon>
        <taxon>Bacillati</taxon>
        <taxon>Actinomycetota</taxon>
        <taxon>Actinomycetes</taxon>
        <taxon>Micromonosporales</taxon>
        <taxon>Micromonosporaceae</taxon>
        <taxon>Actinoplanes</taxon>
    </lineage>
</organism>
<keyword evidence="2" id="KW-1185">Reference proteome</keyword>
<sequence length="40" mass="4057">MAARLATIDPATPLVVAGDLNVSRTSSLLTGFLAATGLRD</sequence>
<reference evidence="2" key="1">
    <citation type="journal article" date="2019" name="Int. J. Syst. Evol. Microbiol.">
        <title>The Global Catalogue of Microorganisms (GCM) 10K type strain sequencing project: providing services to taxonomists for standard genome sequencing and annotation.</title>
        <authorList>
            <consortium name="The Broad Institute Genomics Platform"/>
            <consortium name="The Broad Institute Genome Sequencing Center for Infectious Disease"/>
            <person name="Wu L."/>
            <person name="Ma J."/>
        </authorList>
    </citation>
    <scope>NUCLEOTIDE SEQUENCE [LARGE SCALE GENOMIC DNA]</scope>
    <source>
        <strain evidence="2">TBRC 5832</strain>
    </source>
</reference>
<evidence type="ECO:0000313" key="1">
    <source>
        <dbReference type="EMBL" id="MFC4072506.1"/>
    </source>
</evidence>
<dbReference type="Proteomes" id="UP001595867">
    <property type="component" value="Unassembled WGS sequence"/>
</dbReference>
<dbReference type="RefSeq" id="WP_378073417.1">
    <property type="nucleotide sequence ID" value="NZ_JBHSBL010000040.1"/>
</dbReference>
<accession>A0ABV8JAD9</accession>
<gene>
    <name evidence="1" type="ORF">ACFO0C_46905</name>
</gene>
<name>A0ABV8JAD9_9ACTN</name>
<dbReference type="EMBL" id="JBHSBL010000040">
    <property type="protein sequence ID" value="MFC4072506.1"/>
    <property type="molecule type" value="Genomic_DNA"/>
</dbReference>